<dbReference type="InterPro" id="IPR032870">
    <property type="entry name" value="ALKBH7-like"/>
</dbReference>
<comment type="caution">
    <text evidence="2">The sequence shown here is derived from an EMBL/GenBank/DDBJ whole genome shotgun (WGS) entry which is preliminary data.</text>
</comment>
<dbReference type="Proteomes" id="UP000308267">
    <property type="component" value="Unassembled WGS sequence"/>
</dbReference>
<evidence type="ECO:0000313" key="2">
    <source>
        <dbReference type="EMBL" id="TGZ59149.1"/>
    </source>
</evidence>
<sequence length="272" mass="30867">MIRIPFTRPSLLRKFCSQAVNFINPTPLGNTPCWFKDEDLARIVANDLIIKEDFITTEEEQNLSTELDTVLGRQHYQKSHWDYAITNFRETERKTWRTINRPVIERLRNLTATTEFPEPATDLPIDQIVLPYIHVLDLAETGEIKAHIDSVRFCGGSVVVLSLLSDSVLRLAVAPPKEVVALPADQPGLTELSLPKPGSCVDLRIPRRSVYVMRGASRYLLTHAILSNTDVAQLFAEHGSHLYDIQRPRRISVICRSRLRATMIPLKTTDSE</sequence>
<dbReference type="GO" id="GO:0006631">
    <property type="term" value="P:fatty acid metabolic process"/>
    <property type="evidence" value="ECO:0007669"/>
    <property type="project" value="TreeGrafter"/>
</dbReference>
<dbReference type="PANTHER" id="PTHR21052">
    <property type="entry name" value="SPERMATOGENESIS ASSOCIATED 11-RELATED"/>
    <property type="match status" value="1"/>
</dbReference>
<proteinExistence type="predicted"/>
<keyword evidence="3" id="KW-1185">Reference proteome</keyword>
<reference evidence="2 3" key="1">
    <citation type="journal article" date="2019" name="BMC Genomics">
        <title>New insights from Opisthorchis felineus genome: update on genomics of the epidemiologically important liver flukes.</title>
        <authorList>
            <person name="Ershov N.I."/>
            <person name="Mordvinov V.A."/>
            <person name="Prokhortchouk E.B."/>
            <person name="Pakharukova M.Y."/>
            <person name="Gunbin K.V."/>
            <person name="Ustyantsev K."/>
            <person name="Genaev M.A."/>
            <person name="Blinov A.G."/>
            <person name="Mazur A."/>
            <person name="Boulygina E."/>
            <person name="Tsygankova S."/>
            <person name="Khrameeva E."/>
            <person name="Chekanov N."/>
            <person name="Fan G."/>
            <person name="Xiao A."/>
            <person name="Zhang H."/>
            <person name="Xu X."/>
            <person name="Yang H."/>
            <person name="Solovyev V."/>
            <person name="Lee S.M."/>
            <person name="Liu X."/>
            <person name="Afonnikov D.A."/>
            <person name="Skryabin K.G."/>
        </authorList>
    </citation>
    <scope>NUCLEOTIDE SEQUENCE [LARGE SCALE GENOMIC DNA]</scope>
    <source>
        <strain evidence="2">AK-0245</strain>
        <tissue evidence="2">Whole organism</tissue>
    </source>
</reference>
<evidence type="ECO:0008006" key="4">
    <source>
        <dbReference type="Google" id="ProtNLM"/>
    </source>
</evidence>
<dbReference type="InterPro" id="IPR037151">
    <property type="entry name" value="AlkB-like_sf"/>
</dbReference>
<dbReference type="PANTHER" id="PTHR21052:SF0">
    <property type="entry name" value="ALPHA-KETOGLUTARATE-DEPENDENT DIOXYGENASE ALKB HOMOLOG 7, MITOCHONDRIAL"/>
    <property type="match status" value="1"/>
</dbReference>
<dbReference type="SUPFAM" id="SSF51197">
    <property type="entry name" value="Clavaminate synthase-like"/>
    <property type="match status" value="1"/>
</dbReference>
<dbReference type="GO" id="GO:0005759">
    <property type="term" value="C:mitochondrial matrix"/>
    <property type="evidence" value="ECO:0007669"/>
    <property type="project" value="TreeGrafter"/>
</dbReference>
<evidence type="ECO:0000313" key="3">
    <source>
        <dbReference type="Proteomes" id="UP000308267"/>
    </source>
</evidence>
<dbReference type="Gene3D" id="2.60.120.590">
    <property type="entry name" value="Alpha-ketoglutarate-dependent dioxygenase AlkB-like"/>
    <property type="match status" value="1"/>
</dbReference>
<dbReference type="STRING" id="147828.A0A4S2LEQ4"/>
<dbReference type="OrthoDB" id="28127at2759"/>
<dbReference type="GO" id="GO:0006974">
    <property type="term" value="P:DNA damage response"/>
    <property type="evidence" value="ECO:0007669"/>
    <property type="project" value="InterPro"/>
</dbReference>
<organism evidence="2 3">
    <name type="scientific">Opisthorchis felineus</name>
    <dbReference type="NCBI Taxonomy" id="147828"/>
    <lineage>
        <taxon>Eukaryota</taxon>
        <taxon>Metazoa</taxon>
        <taxon>Spiralia</taxon>
        <taxon>Lophotrochozoa</taxon>
        <taxon>Platyhelminthes</taxon>
        <taxon>Trematoda</taxon>
        <taxon>Digenea</taxon>
        <taxon>Opisthorchiida</taxon>
        <taxon>Opisthorchiata</taxon>
        <taxon>Opisthorchiidae</taxon>
        <taxon>Opisthorchis</taxon>
    </lineage>
</organism>
<dbReference type="EMBL" id="SJOL01008988">
    <property type="protein sequence ID" value="TGZ59149.1"/>
    <property type="molecule type" value="Genomic_DNA"/>
</dbReference>
<name>A0A4S2LEQ4_OPIFE</name>
<protein>
    <recommendedName>
        <fullName evidence="4">Alpha-ketoglutarate-dependent dioxygenase AlkB-like domain-containing protein</fullName>
    </recommendedName>
</protein>
<evidence type="ECO:0000256" key="1">
    <source>
        <dbReference type="ARBA" id="ARBA00001954"/>
    </source>
</evidence>
<comment type="cofactor">
    <cofactor evidence="1">
        <name>Fe(2+)</name>
        <dbReference type="ChEBI" id="CHEBI:29033"/>
    </cofactor>
</comment>
<dbReference type="AlphaFoldDB" id="A0A4S2LEQ4"/>
<gene>
    <name evidence="2" type="ORF">CRM22_009244</name>
</gene>
<accession>A0A4S2LEQ4</accession>